<feature type="chain" id="PRO_5001872950" evidence="8">
    <location>
        <begin position="23"/>
        <end position="225"/>
    </location>
</feature>
<evidence type="ECO:0000256" key="5">
    <source>
        <dbReference type="ARBA" id="ARBA00022729"/>
    </source>
</evidence>
<evidence type="ECO:0000256" key="2">
    <source>
        <dbReference type="ARBA" id="ARBA00006889"/>
    </source>
</evidence>
<dbReference type="PANTHER" id="PTHR11430">
    <property type="entry name" value="LIPOCALIN"/>
    <property type="match status" value="1"/>
</dbReference>
<dbReference type="EMBL" id="KN120576">
    <property type="protein sequence ID" value="KFO38206.1"/>
    <property type="molecule type" value="Genomic_DNA"/>
</dbReference>
<comment type="similarity">
    <text evidence="2">Belongs to the calycin superfamily. Lipocalin family.</text>
</comment>
<feature type="domain" description="Lipocalin/cytosolic fatty-acid binding" evidence="9">
    <location>
        <begin position="60"/>
        <end position="174"/>
    </location>
</feature>
<keyword evidence="6" id="KW-1015">Disulfide bond</keyword>
<dbReference type="InterPro" id="IPR002345">
    <property type="entry name" value="Lipocalin"/>
</dbReference>
<keyword evidence="3" id="KW-0813">Transport</keyword>
<evidence type="ECO:0000256" key="8">
    <source>
        <dbReference type="SAM" id="SignalP"/>
    </source>
</evidence>
<dbReference type="AlphaFoldDB" id="A0A091ER62"/>
<evidence type="ECO:0000256" key="7">
    <source>
        <dbReference type="ARBA" id="ARBA00023180"/>
    </source>
</evidence>
<dbReference type="GO" id="GO:0036094">
    <property type="term" value="F:small molecule binding"/>
    <property type="evidence" value="ECO:0007669"/>
    <property type="project" value="InterPro"/>
</dbReference>
<keyword evidence="7" id="KW-0325">Glycoprotein</keyword>
<evidence type="ECO:0000313" key="10">
    <source>
        <dbReference type="EMBL" id="KFO38206.1"/>
    </source>
</evidence>
<keyword evidence="5 8" id="KW-0732">Signal</keyword>
<reference evidence="10 11" key="1">
    <citation type="submission" date="2013-11" db="EMBL/GenBank/DDBJ databases">
        <title>The Damaraland mole rat (Fukomys damarensis) genome and evolution of African mole rats.</title>
        <authorList>
            <person name="Gladyshev V.N."/>
            <person name="Fang X."/>
        </authorList>
    </citation>
    <scope>NUCLEOTIDE SEQUENCE [LARGE SCALE GENOMIC DNA]</scope>
    <source>
        <tissue evidence="10">Liver</tissue>
    </source>
</reference>
<gene>
    <name evidence="10" type="ORF">H920_00392</name>
</gene>
<name>A0A091ER62_FUKDA</name>
<evidence type="ECO:0000256" key="3">
    <source>
        <dbReference type="ARBA" id="ARBA00022448"/>
    </source>
</evidence>
<dbReference type="PANTHER" id="PTHR11430:SF13">
    <property type="entry name" value="NEUTROPHIL GELATINASE-ASSOCIATED LIPOCALIN"/>
    <property type="match status" value="1"/>
</dbReference>
<comment type="subcellular location">
    <subcellularLocation>
        <location evidence="1">Secreted</location>
    </subcellularLocation>
</comment>
<evidence type="ECO:0000256" key="1">
    <source>
        <dbReference type="ARBA" id="ARBA00004613"/>
    </source>
</evidence>
<dbReference type="eggNOG" id="ENOG502T7VZ">
    <property type="taxonomic scope" value="Eukaryota"/>
</dbReference>
<protein>
    <submittedName>
        <fullName evidence="10">Neutrophil gelatinase-associated lipocalin</fullName>
    </submittedName>
</protein>
<dbReference type="Proteomes" id="UP000028990">
    <property type="component" value="Unassembled WGS sequence"/>
</dbReference>
<keyword evidence="11" id="KW-1185">Reference proteome</keyword>
<evidence type="ECO:0000313" key="11">
    <source>
        <dbReference type="Proteomes" id="UP000028990"/>
    </source>
</evidence>
<dbReference type="SUPFAM" id="SSF50814">
    <property type="entry name" value="Lipocalins"/>
    <property type="match status" value="1"/>
</dbReference>
<keyword evidence="4" id="KW-0964">Secreted</keyword>
<dbReference type="InterPro" id="IPR000566">
    <property type="entry name" value="Lipocln_cytosolic_FA-bd_dom"/>
</dbReference>
<dbReference type="GO" id="GO:0005615">
    <property type="term" value="C:extracellular space"/>
    <property type="evidence" value="ECO:0007669"/>
    <property type="project" value="TreeGrafter"/>
</dbReference>
<sequence>MALCLLWLGLTMLGALQSSARTANNSSLNLILNPSLSMVPLHPDFQDDKALPIISPLQFQGKWYAIGVAESIFQNGTESQLEMYSTTFELNDDHSYNVTSIMPKEDTCDLWIRILSPSVHPGQFTLSNMQDYPEIQNYTVRVVATNYKQFAIVFLKMTLPNSVYIEITLYGVTTLSTAFFHSLLLTMTTGCPTKHNGNERDRRSFLQFRAVAKATLLMEPQRSAK</sequence>
<dbReference type="PRINTS" id="PR01275">
    <property type="entry name" value="NGELATINASE"/>
</dbReference>
<dbReference type="Gene3D" id="2.40.128.20">
    <property type="match status" value="1"/>
</dbReference>
<feature type="signal peptide" evidence="8">
    <location>
        <begin position="1"/>
        <end position="22"/>
    </location>
</feature>
<dbReference type="InterPro" id="IPR012674">
    <property type="entry name" value="Calycin"/>
</dbReference>
<dbReference type="Pfam" id="PF00061">
    <property type="entry name" value="Lipocalin"/>
    <property type="match status" value="1"/>
</dbReference>
<evidence type="ECO:0000256" key="6">
    <source>
        <dbReference type="ARBA" id="ARBA00023157"/>
    </source>
</evidence>
<proteinExistence type="inferred from homology"/>
<evidence type="ECO:0000256" key="4">
    <source>
        <dbReference type="ARBA" id="ARBA00022525"/>
    </source>
</evidence>
<evidence type="ECO:0000259" key="9">
    <source>
        <dbReference type="Pfam" id="PF00061"/>
    </source>
</evidence>
<accession>A0A091ER62</accession>
<dbReference type="InterPro" id="IPR003087">
    <property type="entry name" value="LCN2/LCN12"/>
</dbReference>
<organism evidence="10 11">
    <name type="scientific">Fukomys damarensis</name>
    <name type="common">Damaraland mole rat</name>
    <name type="synonym">Cryptomys damarensis</name>
    <dbReference type="NCBI Taxonomy" id="885580"/>
    <lineage>
        <taxon>Eukaryota</taxon>
        <taxon>Metazoa</taxon>
        <taxon>Chordata</taxon>
        <taxon>Craniata</taxon>
        <taxon>Vertebrata</taxon>
        <taxon>Euteleostomi</taxon>
        <taxon>Mammalia</taxon>
        <taxon>Eutheria</taxon>
        <taxon>Euarchontoglires</taxon>
        <taxon>Glires</taxon>
        <taxon>Rodentia</taxon>
        <taxon>Hystricomorpha</taxon>
        <taxon>Bathyergidae</taxon>
        <taxon>Fukomys</taxon>
    </lineage>
</organism>